<dbReference type="PROSITE" id="PS50041">
    <property type="entry name" value="C_TYPE_LECTIN_2"/>
    <property type="match status" value="1"/>
</dbReference>
<keyword evidence="3" id="KW-0812">Transmembrane</keyword>
<feature type="transmembrane region" description="Helical" evidence="3">
    <location>
        <begin position="55"/>
        <end position="77"/>
    </location>
</feature>
<evidence type="ECO:0000256" key="3">
    <source>
        <dbReference type="SAM" id="Phobius"/>
    </source>
</evidence>
<name>A0A9D3LL37_ANGAN</name>
<evidence type="ECO:0000256" key="2">
    <source>
        <dbReference type="ARBA" id="ARBA00023157"/>
    </source>
</evidence>
<dbReference type="GO" id="GO:0030246">
    <property type="term" value="F:carbohydrate binding"/>
    <property type="evidence" value="ECO:0007669"/>
    <property type="project" value="UniProtKB-KW"/>
</dbReference>
<keyword evidence="3" id="KW-1133">Transmembrane helix</keyword>
<dbReference type="CDD" id="cd03590">
    <property type="entry name" value="CLECT_DC-SIGN_like"/>
    <property type="match status" value="1"/>
</dbReference>
<dbReference type="Gene3D" id="3.10.100.10">
    <property type="entry name" value="Mannose-Binding Protein A, subunit A"/>
    <property type="match status" value="1"/>
</dbReference>
<keyword evidence="6" id="KW-1185">Reference proteome</keyword>
<reference evidence="5" key="1">
    <citation type="submission" date="2021-01" db="EMBL/GenBank/DDBJ databases">
        <title>A chromosome-scale assembly of European eel, Anguilla anguilla.</title>
        <authorList>
            <person name="Henkel C."/>
            <person name="Jong-Raadsen S.A."/>
            <person name="Dufour S."/>
            <person name="Weltzien F.-A."/>
            <person name="Palstra A.P."/>
            <person name="Pelster B."/>
            <person name="Spaink H.P."/>
            <person name="Van Den Thillart G.E."/>
            <person name="Jansen H."/>
            <person name="Zahm M."/>
            <person name="Klopp C."/>
            <person name="Cedric C."/>
            <person name="Louis A."/>
            <person name="Berthelot C."/>
            <person name="Parey E."/>
            <person name="Roest Crollius H."/>
            <person name="Montfort J."/>
            <person name="Robinson-Rechavi M."/>
            <person name="Bucao C."/>
            <person name="Bouchez O."/>
            <person name="Gislard M."/>
            <person name="Lluch J."/>
            <person name="Milhes M."/>
            <person name="Lampietro C."/>
            <person name="Lopez Roques C."/>
            <person name="Donnadieu C."/>
            <person name="Braasch I."/>
            <person name="Desvignes T."/>
            <person name="Postlethwait J."/>
            <person name="Bobe J."/>
            <person name="Guiguen Y."/>
            <person name="Dirks R."/>
        </authorList>
    </citation>
    <scope>NUCLEOTIDE SEQUENCE</scope>
    <source>
        <strain evidence="5">Tag_6206</strain>
        <tissue evidence="5">Liver</tissue>
    </source>
</reference>
<comment type="caution">
    <text evidence="5">The sequence shown here is derived from an EMBL/GenBank/DDBJ whole genome shotgun (WGS) entry which is preliminary data.</text>
</comment>
<dbReference type="SMART" id="SM00034">
    <property type="entry name" value="CLECT"/>
    <property type="match status" value="1"/>
</dbReference>
<dbReference type="InterPro" id="IPR018378">
    <property type="entry name" value="C-type_lectin_CS"/>
</dbReference>
<protein>
    <recommendedName>
        <fullName evidence="4">C-type lectin domain-containing protein</fullName>
    </recommendedName>
</protein>
<organism evidence="5 6">
    <name type="scientific">Anguilla anguilla</name>
    <name type="common">European freshwater eel</name>
    <name type="synonym">Muraena anguilla</name>
    <dbReference type="NCBI Taxonomy" id="7936"/>
    <lineage>
        <taxon>Eukaryota</taxon>
        <taxon>Metazoa</taxon>
        <taxon>Chordata</taxon>
        <taxon>Craniata</taxon>
        <taxon>Vertebrata</taxon>
        <taxon>Euteleostomi</taxon>
        <taxon>Actinopterygii</taxon>
        <taxon>Neopterygii</taxon>
        <taxon>Teleostei</taxon>
        <taxon>Anguilliformes</taxon>
        <taxon>Anguillidae</taxon>
        <taxon>Anguilla</taxon>
    </lineage>
</organism>
<sequence length="261" mass="29925">MCLFIGSALPCRCQAVLSKVMDSDGYDQFTGPEQHNNQLGQKIVFYRGKRLTLTYILYGIVLLLLLILVLITGLKFAQLHQEVSDIKLLLTSMNLSLVEPLSKLAKAEAQISELFPNHRKPVVPQQGPCDEGWLFFQGSCYLRSSDRDDWHGAETKCEEHRAHLLVINNADEQDFIGNVVQQRIYWIGLVERGEEGHWSWVDGTDFLTTPHFWNVGQPDDWEVPLNGEDCGQLVMNTHDEPRWNDGDCSQRYRYVCERKGK</sequence>
<evidence type="ECO:0000259" key="4">
    <source>
        <dbReference type="PROSITE" id="PS50041"/>
    </source>
</evidence>
<gene>
    <name evidence="5" type="ORF">ANANG_G00316440</name>
</gene>
<keyword evidence="3" id="KW-0472">Membrane</keyword>
<feature type="domain" description="C-type lectin" evidence="4">
    <location>
        <begin position="136"/>
        <end position="257"/>
    </location>
</feature>
<proteinExistence type="predicted"/>
<dbReference type="InterPro" id="IPR050111">
    <property type="entry name" value="C-type_lectin/snaclec_domain"/>
</dbReference>
<dbReference type="InterPro" id="IPR033989">
    <property type="entry name" value="CD209-like_CTLD"/>
</dbReference>
<dbReference type="InterPro" id="IPR001304">
    <property type="entry name" value="C-type_lectin-like"/>
</dbReference>
<dbReference type="Pfam" id="PF00059">
    <property type="entry name" value="Lectin_C"/>
    <property type="match status" value="1"/>
</dbReference>
<dbReference type="PANTHER" id="PTHR22803">
    <property type="entry name" value="MANNOSE, PHOSPHOLIPASE, LECTIN RECEPTOR RELATED"/>
    <property type="match status" value="1"/>
</dbReference>
<keyword evidence="2" id="KW-1015">Disulfide bond</keyword>
<dbReference type="Proteomes" id="UP001044222">
    <property type="component" value="Unassembled WGS sequence"/>
</dbReference>
<evidence type="ECO:0000313" key="5">
    <source>
        <dbReference type="EMBL" id="KAG5830148.1"/>
    </source>
</evidence>
<evidence type="ECO:0000256" key="1">
    <source>
        <dbReference type="ARBA" id="ARBA00022734"/>
    </source>
</evidence>
<keyword evidence="1" id="KW-0430">Lectin</keyword>
<dbReference type="InterPro" id="IPR016187">
    <property type="entry name" value="CTDL_fold"/>
</dbReference>
<dbReference type="InterPro" id="IPR016186">
    <property type="entry name" value="C-type_lectin-like/link_sf"/>
</dbReference>
<accession>A0A9D3LL37</accession>
<dbReference type="PROSITE" id="PS00615">
    <property type="entry name" value="C_TYPE_LECTIN_1"/>
    <property type="match status" value="1"/>
</dbReference>
<dbReference type="EMBL" id="JAFIRN010000044">
    <property type="protein sequence ID" value="KAG5830148.1"/>
    <property type="molecule type" value="Genomic_DNA"/>
</dbReference>
<dbReference type="AlphaFoldDB" id="A0A9D3LL37"/>
<dbReference type="SUPFAM" id="SSF56436">
    <property type="entry name" value="C-type lectin-like"/>
    <property type="match status" value="1"/>
</dbReference>
<evidence type="ECO:0000313" key="6">
    <source>
        <dbReference type="Proteomes" id="UP001044222"/>
    </source>
</evidence>